<dbReference type="GO" id="GO:0005524">
    <property type="term" value="F:ATP binding"/>
    <property type="evidence" value="ECO:0007669"/>
    <property type="project" value="UniProtKB-KW"/>
</dbReference>
<dbReference type="GO" id="GO:0004326">
    <property type="term" value="F:tetrahydrofolylpolyglutamate synthase activity"/>
    <property type="evidence" value="ECO:0007669"/>
    <property type="project" value="UniProtKB-EC"/>
</dbReference>
<evidence type="ECO:0000256" key="11">
    <source>
        <dbReference type="PIRNR" id="PIRNR001563"/>
    </source>
</evidence>
<evidence type="ECO:0000256" key="8">
    <source>
        <dbReference type="ARBA" id="ARBA00022842"/>
    </source>
</evidence>
<dbReference type="InterPro" id="IPR013221">
    <property type="entry name" value="Mur_ligase_cen"/>
</dbReference>
<dbReference type="SUPFAM" id="SSF53623">
    <property type="entry name" value="MurD-like peptide ligases, catalytic domain"/>
    <property type="match status" value="1"/>
</dbReference>
<keyword evidence="8" id="KW-0460">Magnesium</keyword>
<dbReference type="InterPro" id="IPR036565">
    <property type="entry name" value="Mur-like_cat_sf"/>
</dbReference>
<dbReference type="Proteomes" id="UP000063718">
    <property type="component" value="Unassembled WGS sequence"/>
</dbReference>
<evidence type="ECO:0000256" key="1">
    <source>
        <dbReference type="ARBA" id="ARBA00001946"/>
    </source>
</evidence>
<dbReference type="Pfam" id="PF02875">
    <property type="entry name" value="Mur_ligase_C"/>
    <property type="match status" value="1"/>
</dbReference>
<sequence length="440" mass="48054">MNYQEALEFLRQLTKFGFNLGLGRIKELMRRAGSPQERLRFIHIGGTNGKGSVSAMVASILKAAGYRVGLFTSPHLHSYTERIQINGQNIPEERLAALLTWFKPLLTAMVADGYEHPTEFEVGTAVALKYFADEGVDLVVLEVGLGGAIDSTNVINTSLVSVITNVGMDHMQYLGNTIAEIARVKAGIIKPGGIVVTASRLPEALEVISTTCREKGATLYQVGRDVTWRERRVSLAGGEFDCRGLLATYEGLKVHLLGRHQLENAATAVAVIEAAVRHHGLKVTPDHLRQGLAAATWPARLEIIQREPMVIIDGAHNFDGAVSLRLALEEIFRYRRLILVLGMLADKEREKVVAELAPLAAAVIVTRPNNPRAGNWQSLADSVRRYVGVVEVIEAIPAAVERALALAEPSDLICVTGSLYMVADAREWLKKFKKEESPGG</sequence>
<evidence type="ECO:0000256" key="2">
    <source>
        <dbReference type="ARBA" id="ARBA00008276"/>
    </source>
</evidence>
<dbReference type="AlphaFoldDB" id="A0A0S6UAY2"/>
<keyword evidence="4 11" id="KW-0436">Ligase</keyword>
<dbReference type="PROSITE" id="PS01012">
    <property type="entry name" value="FOLYLPOLYGLU_SYNT_2"/>
    <property type="match status" value="1"/>
</dbReference>
<dbReference type="PROSITE" id="PS01011">
    <property type="entry name" value="FOLYLPOLYGLU_SYNT_1"/>
    <property type="match status" value="1"/>
</dbReference>
<comment type="catalytic activity">
    <reaction evidence="10">
        <text>(6S)-5,6,7,8-tetrahydrofolyl-(gamma-L-Glu)(n) + L-glutamate + ATP = (6S)-5,6,7,8-tetrahydrofolyl-(gamma-L-Glu)(n+1) + ADP + phosphate + H(+)</text>
        <dbReference type="Rhea" id="RHEA:10580"/>
        <dbReference type="Rhea" id="RHEA-COMP:14738"/>
        <dbReference type="Rhea" id="RHEA-COMP:14740"/>
        <dbReference type="ChEBI" id="CHEBI:15378"/>
        <dbReference type="ChEBI" id="CHEBI:29985"/>
        <dbReference type="ChEBI" id="CHEBI:30616"/>
        <dbReference type="ChEBI" id="CHEBI:43474"/>
        <dbReference type="ChEBI" id="CHEBI:141005"/>
        <dbReference type="ChEBI" id="CHEBI:456216"/>
        <dbReference type="EC" id="6.3.2.17"/>
    </reaction>
</comment>
<keyword evidence="5" id="KW-0479">Metal-binding</keyword>
<dbReference type="InterPro" id="IPR001645">
    <property type="entry name" value="Folylpolyglutamate_synth"/>
</dbReference>
<reference evidence="14" key="1">
    <citation type="journal article" date="2014" name="Gene">
        <title>Genome-guided analysis of transformation efficiency and carbon dioxide assimilation by Moorella thermoacetica Y72.</title>
        <authorList>
            <person name="Tsukahara K."/>
            <person name="Kita A."/>
            <person name="Nakashimada Y."/>
            <person name="Hoshino T."/>
            <person name="Murakami K."/>
        </authorList>
    </citation>
    <scope>NUCLEOTIDE SEQUENCE [LARGE SCALE GENOMIC DNA]</scope>
    <source>
        <strain evidence="14">Y72</strain>
    </source>
</reference>
<dbReference type="GO" id="GO:0005737">
    <property type="term" value="C:cytoplasm"/>
    <property type="evidence" value="ECO:0007669"/>
    <property type="project" value="TreeGrafter"/>
</dbReference>
<feature type="domain" description="Mur ligase C-terminal" evidence="12">
    <location>
        <begin position="300"/>
        <end position="418"/>
    </location>
</feature>
<evidence type="ECO:0000256" key="5">
    <source>
        <dbReference type="ARBA" id="ARBA00022723"/>
    </source>
</evidence>
<dbReference type="GO" id="GO:0046872">
    <property type="term" value="F:metal ion binding"/>
    <property type="evidence" value="ECO:0007669"/>
    <property type="project" value="UniProtKB-KW"/>
</dbReference>
<evidence type="ECO:0000256" key="9">
    <source>
        <dbReference type="ARBA" id="ARBA00030592"/>
    </source>
</evidence>
<feature type="domain" description="Mur ligase central" evidence="13">
    <location>
        <begin position="44"/>
        <end position="271"/>
    </location>
</feature>
<dbReference type="Gene3D" id="3.90.190.20">
    <property type="entry name" value="Mur ligase, C-terminal domain"/>
    <property type="match status" value="1"/>
</dbReference>
<evidence type="ECO:0000256" key="4">
    <source>
        <dbReference type="ARBA" id="ARBA00022598"/>
    </source>
</evidence>
<evidence type="ECO:0000259" key="12">
    <source>
        <dbReference type="Pfam" id="PF02875"/>
    </source>
</evidence>
<gene>
    <name evidence="14" type="ORF">MTY_1596</name>
</gene>
<dbReference type="EMBL" id="DF238840">
    <property type="protein sequence ID" value="GAF26257.1"/>
    <property type="molecule type" value="Genomic_DNA"/>
</dbReference>
<evidence type="ECO:0000256" key="10">
    <source>
        <dbReference type="ARBA" id="ARBA00047493"/>
    </source>
</evidence>
<keyword evidence="6 11" id="KW-0547">Nucleotide-binding</keyword>
<dbReference type="InterPro" id="IPR036615">
    <property type="entry name" value="Mur_ligase_C_dom_sf"/>
</dbReference>
<dbReference type="NCBIfam" id="TIGR01499">
    <property type="entry name" value="folC"/>
    <property type="match status" value="1"/>
</dbReference>
<keyword evidence="7 11" id="KW-0067">ATP-binding</keyword>
<evidence type="ECO:0000256" key="7">
    <source>
        <dbReference type="ARBA" id="ARBA00022840"/>
    </source>
</evidence>
<dbReference type="Pfam" id="PF08245">
    <property type="entry name" value="Mur_ligase_M"/>
    <property type="match status" value="1"/>
</dbReference>
<dbReference type="EC" id="6.3.2.17" evidence="3"/>
<dbReference type="RefSeq" id="WP_025773953.1">
    <property type="nucleotide sequence ID" value="NZ_DF238840.1"/>
</dbReference>
<dbReference type="PANTHER" id="PTHR11136">
    <property type="entry name" value="FOLYLPOLYGLUTAMATE SYNTHASE-RELATED"/>
    <property type="match status" value="1"/>
</dbReference>
<comment type="cofactor">
    <cofactor evidence="1">
        <name>Mg(2+)</name>
        <dbReference type="ChEBI" id="CHEBI:18420"/>
    </cofactor>
</comment>
<evidence type="ECO:0000256" key="3">
    <source>
        <dbReference type="ARBA" id="ARBA00013025"/>
    </source>
</evidence>
<evidence type="ECO:0000259" key="13">
    <source>
        <dbReference type="Pfam" id="PF08245"/>
    </source>
</evidence>
<dbReference type="InterPro" id="IPR004101">
    <property type="entry name" value="Mur_ligase_C"/>
</dbReference>
<dbReference type="PIRSF" id="PIRSF001563">
    <property type="entry name" value="Folylpolyglu_synth"/>
    <property type="match status" value="1"/>
</dbReference>
<comment type="similarity">
    <text evidence="2 11">Belongs to the folylpolyglutamate synthase family.</text>
</comment>
<dbReference type="InterPro" id="IPR018109">
    <property type="entry name" value="Folylpolyglutamate_synth_CS"/>
</dbReference>
<protein>
    <recommendedName>
        <fullName evidence="3">tetrahydrofolate synthase</fullName>
        <ecNumber evidence="3">6.3.2.17</ecNumber>
    </recommendedName>
    <alternativeName>
        <fullName evidence="9">Tetrahydrofolylpolyglutamate synthase</fullName>
    </alternativeName>
</protein>
<dbReference type="SUPFAM" id="SSF53244">
    <property type="entry name" value="MurD-like peptide ligases, peptide-binding domain"/>
    <property type="match status" value="1"/>
</dbReference>
<organism evidence="14">
    <name type="scientific">Moorella thermoacetica Y72</name>
    <dbReference type="NCBI Taxonomy" id="1325331"/>
    <lineage>
        <taxon>Bacteria</taxon>
        <taxon>Bacillati</taxon>
        <taxon>Bacillota</taxon>
        <taxon>Clostridia</taxon>
        <taxon>Neomoorellales</taxon>
        <taxon>Neomoorellaceae</taxon>
        <taxon>Neomoorella</taxon>
    </lineage>
</organism>
<dbReference type="GO" id="GO:0008841">
    <property type="term" value="F:dihydrofolate synthase activity"/>
    <property type="evidence" value="ECO:0007669"/>
    <property type="project" value="TreeGrafter"/>
</dbReference>
<name>A0A0S6UAY2_NEOTH</name>
<accession>A0A0S6UAY2</accession>
<dbReference type="FunFam" id="3.40.1190.10:FF:000011">
    <property type="entry name" value="Folylpolyglutamate synthase/dihydrofolate synthase"/>
    <property type="match status" value="1"/>
</dbReference>
<dbReference type="Gene3D" id="3.40.1190.10">
    <property type="entry name" value="Mur-like, catalytic domain"/>
    <property type="match status" value="1"/>
</dbReference>
<dbReference type="PANTHER" id="PTHR11136:SF0">
    <property type="entry name" value="DIHYDROFOLATE SYNTHETASE-RELATED"/>
    <property type="match status" value="1"/>
</dbReference>
<evidence type="ECO:0000313" key="14">
    <source>
        <dbReference type="EMBL" id="GAF26257.1"/>
    </source>
</evidence>
<evidence type="ECO:0000256" key="6">
    <source>
        <dbReference type="ARBA" id="ARBA00022741"/>
    </source>
</evidence>
<proteinExistence type="inferred from homology"/>